<evidence type="ECO:0000256" key="2">
    <source>
        <dbReference type="ARBA" id="ARBA00022723"/>
    </source>
</evidence>
<reference evidence="6" key="1">
    <citation type="journal article" date="2020" name="Stud. Mycol.">
        <title>101 Dothideomycetes genomes: a test case for predicting lifestyles and emergence of pathogens.</title>
        <authorList>
            <person name="Haridas S."/>
            <person name="Albert R."/>
            <person name="Binder M."/>
            <person name="Bloem J."/>
            <person name="Labutti K."/>
            <person name="Salamov A."/>
            <person name="Andreopoulos B."/>
            <person name="Baker S."/>
            <person name="Barry K."/>
            <person name="Bills G."/>
            <person name="Bluhm B."/>
            <person name="Cannon C."/>
            <person name="Castanera R."/>
            <person name="Culley D."/>
            <person name="Daum C."/>
            <person name="Ezra D."/>
            <person name="Gonzalez J."/>
            <person name="Henrissat B."/>
            <person name="Kuo A."/>
            <person name="Liang C."/>
            <person name="Lipzen A."/>
            <person name="Lutzoni F."/>
            <person name="Magnuson J."/>
            <person name="Mondo S."/>
            <person name="Nolan M."/>
            <person name="Ohm R."/>
            <person name="Pangilinan J."/>
            <person name="Park H.-J."/>
            <person name="Ramirez L."/>
            <person name="Alfaro M."/>
            <person name="Sun H."/>
            <person name="Tritt A."/>
            <person name="Yoshinaga Y."/>
            <person name="Zwiers L.-H."/>
            <person name="Turgeon B."/>
            <person name="Goodwin S."/>
            <person name="Spatafora J."/>
            <person name="Crous P."/>
            <person name="Grigoriev I."/>
        </authorList>
    </citation>
    <scope>NUCLEOTIDE SEQUENCE</scope>
    <source>
        <strain evidence="6">CBS 675.92</strain>
    </source>
</reference>
<dbReference type="Proteomes" id="UP000800035">
    <property type="component" value="Unassembled WGS sequence"/>
</dbReference>
<dbReference type="EMBL" id="ML977011">
    <property type="protein sequence ID" value="KAF1952400.1"/>
    <property type="molecule type" value="Genomic_DNA"/>
</dbReference>
<evidence type="ECO:0000256" key="4">
    <source>
        <dbReference type="ARBA" id="ARBA00022833"/>
    </source>
</evidence>
<dbReference type="PANTHER" id="PTHR42978:SF5">
    <property type="entry name" value="METALLO-BETA-LACTAMASE DOMAIN-CONTAINING PROTEIN"/>
    <property type="match status" value="1"/>
</dbReference>
<keyword evidence="2" id="KW-0479">Metal-binding</keyword>
<dbReference type="AlphaFoldDB" id="A0A6A5TJT0"/>
<keyword evidence="7" id="KW-1185">Reference proteome</keyword>
<evidence type="ECO:0000313" key="6">
    <source>
        <dbReference type="EMBL" id="KAF1952400.1"/>
    </source>
</evidence>
<dbReference type="GO" id="GO:0016787">
    <property type="term" value="F:hydrolase activity"/>
    <property type="evidence" value="ECO:0007669"/>
    <property type="project" value="UniProtKB-KW"/>
</dbReference>
<keyword evidence="3 6" id="KW-0378">Hydrolase</keyword>
<dbReference type="Pfam" id="PF00753">
    <property type="entry name" value="Lactamase_B"/>
    <property type="match status" value="1"/>
</dbReference>
<keyword evidence="4" id="KW-0862">Zinc</keyword>
<proteinExistence type="inferred from homology"/>
<dbReference type="InterPro" id="IPR001279">
    <property type="entry name" value="Metallo-B-lactamas"/>
</dbReference>
<comment type="similarity">
    <text evidence="1">Belongs to the metallo-beta-lactamase superfamily.</text>
</comment>
<evidence type="ECO:0000259" key="5">
    <source>
        <dbReference type="SMART" id="SM00849"/>
    </source>
</evidence>
<feature type="domain" description="Metallo-beta-lactamase" evidence="5">
    <location>
        <begin position="48"/>
        <end position="250"/>
    </location>
</feature>
<name>A0A6A5TJT0_9PLEO</name>
<evidence type="ECO:0000313" key="7">
    <source>
        <dbReference type="Proteomes" id="UP000800035"/>
    </source>
</evidence>
<dbReference type="CDD" id="cd07730">
    <property type="entry name" value="metallo-hydrolase-like_MBL-fold"/>
    <property type="match status" value="1"/>
</dbReference>
<gene>
    <name evidence="6" type="ORF">CC80DRAFT_552526</name>
</gene>
<organism evidence="6 7">
    <name type="scientific">Byssothecium circinans</name>
    <dbReference type="NCBI Taxonomy" id="147558"/>
    <lineage>
        <taxon>Eukaryota</taxon>
        <taxon>Fungi</taxon>
        <taxon>Dikarya</taxon>
        <taxon>Ascomycota</taxon>
        <taxon>Pezizomycotina</taxon>
        <taxon>Dothideomycetes</taxon>
        <taxon>Pleosporomycetidae</taxon>
        <taxon>Pleosporales</taxon>
        <taxon>Massarineae</taxon>
        <taxon>Massarinaceae</taxon>
        <taxon>Byssothecium</taxon>
    </lineage>
</organism>
<dbReference type="PANTHER" id="PTHR42978">
    <property type="entry name" value="QUORUM-QUENCHING LACTONASE YTNP-RELATED-RELATED"/>
    <property type="match status" value="1"/>
</dbReference>
<evidence type="ECO:0000256" key="1">
    <source>
        <dbReference type="ARBA" id="ARBA00007749"/>
    </source>
</evidence>
<dbReference type="SUPFAM" id="SSF56281">
    <property type="entry name" value="Metallo-hydrolase/oxidoreductase"/>
    <property type="match status" value="1"/>
</dbReference>
<dbReference type="SMART" id="SM00849">
    <property type="entry name" value="Lactamase_B"/>
    <property type="match status" value="1"/>
</dbReference>
<evidence type="ECO:0000256" key="3">
    <source>
        <dbReference type="ARBA" id="ARBA00022801"/>
    </source>
</evidence>
<dbReference type="Gene3D" id="3.60.15.10">
    <property type="entry name" value="Ribonuclease Z/Hydroxyacylglutathione hydrolase-like"/>
    <property type="match status" value="1"/>
</dbReference>
<protein>
    <submittedName>
        <fullName evidence="6">Metallo-hydrolase/oxidoreductase</fullName>
    </submittedName>
</protein>
<dbReference type="InterPro" id="IPR036866">
    <property type="entry name" value="RibonucZ/Hydroxyglut_hydro"/>
</dbReference>
<dbReference type="OrthoDB" id="10250730at2759"/>
<dbReference type="GO" id="GO:0046872">
    <property type="term" value="F:metal ion binding"/>
    <property type="evidence" value="ECO:0007669"/>
    <property type="project" value="UniProtKB-KW"/>
</dbReference>
<dbReference type="InterPro" id="IPR051013">
    <property type="entry name" value="MBL_superfamily_lactonases"/>
</dbReference>
<accession>A0A6A5TJT0</accession>
<sequence>MSAKINIPASTAAVTVRLINPVHFGPAIVSHFLAPPIDRVEALADLQPSFSFLIEHPSGRKLVFDLGFRKDFENYSPAIRDQLLRGGVKGADVEAVIWSHGHWDHIGDPSTFPPTTDLVVGPGFKAALLPGAPANPASPILESDYTGRNLREISFTADAPSIGQFPAYDYFRDGSFYLLDTPGHAAGHMCGLARTTIEPETFVLLGGDAAYYTGVLRPSPYSQIPDTLAPHMCLPDVALPSNIGDAFAALQKERGRETTDPLFELTFGEDVPEAIRTVKKLQELDGDERIFVIISHDVTVRDSVKHFPDNLNKWKTEGWNDKTRWGFLRDVGPYWATQDRDSNP</sequence>